<protein>
    <recommendedName>
        <fullName evidence="7">D-lactate dehydrogenase (cytochrome)</fullName>
        <ecNumber evidence="7">1.1.2.4</ecNumber>
    </recommendedName>
</protein>
<evidence type="ECO:0000256" key="1">
    <source>
        <dbReference type="ARBA" id="ARBA00001974"/>
    </source>
</evidence>
<dbReference type="Gene3D" id="3.30.70.2740">
    <property type="match status" value="1"/>
</dbReference>
<comment type="cofactor">
    <cofactor evidence="1">
        <name>FAD</name>
        <dbReference type="ChEBI" id="CHEBI:57692"/>
    </cofactor>
</comment>
<evidence type="ECO:0000256" key="3">
    <source>
        <dbReference type="ARBA" id="ARBA00022630"/>
    </source>
</evidence>
<dbReference type="EC" id="1.1.2.4" evidence="7"/>
<dbReference type="Gene3D" id="3.30.465.10">
    <property type="match status" value="1"/>
</dbReference>
<dbReference type="InterPro" id="IPR016164">
    <property type="entry name" value="FAD-linked_Oxase-like_C"/>
</dbReference>
<feature type="domain" description="FAD-binding PCMH-type" evidence="8">
    <location>
        <begin position="45"/>
        <end position="222"/>
    </location>
</feature>
<keyword evidence="4" id="KW-0274">FAD</keyword>
<dbReference type="Pfam" id="PF02913">
    <property type="entry name" value="FAD-oxidase_C"/>
    <property type="match status" value="1"/>
</dbReference>
<keyword evidence="5" id="KW-0809">Transit peptide</keyword>
<evidence type="ECO:0000256" key="4">
    <source>
        <dbReference type="ARBA" id="ARBA00022827"/>
    </source>
</evidence>
<keyword evidence="10" id="KW-1185">Reference proteome</keyword>
<accession>A0ABX1QLA7</accession>
<dbReference type="PROSITE" id="PS51387">
    <property type="entry name" value="FAD_PCMH"/>
    <property type="match status" value="1"/>
</dbReference>
<evidence type="ECO:0000313" key="9">
    <source>
        <dbReference type="EMBL" id="NMH16716.1"/>
    </source>
</evidence>
<keyword evidence="3" id="KW-0285">Flavoprotein</keyword>
<reference evidence="9 10" key="1">
    <citation type="journal article" date="2020" name="Curr. Microbiol.">
        <title>Tepidiphilus baoligensis sp. nov., a Novel Bacterium of the Family Hydrogenophilaceae Isolated from an Oil Reservoir.</title>
        <authorList>
            <person name="Zhang X."/>
            <person name="Wang G."/>
            <person name="Ma X."/>
            <person name="Yu J."/>
            <person name="You J."/>
            <person name="Xue Y."/>
            <person name="Ma Y."/>
        </authorList>
    </citation>
    <scope>NUCLEOTIDE SEQUENCE [LARGE SCALE GENOMIC DNA]</scope>
    <source>
        <strain evidence="9 10">B18-69</strain>
    </source>
</reference>
<dbReference type="InterPro" id="IPR004113">
    <property type="entry name" value="FAD-bd_oxidored_4_C"/>
</dbReference>
<dbReference type="InterPro" id="IPR006094">
    <property type="entry name" value="Oxid_FAD_bind_N"/>
</dbReference>
<dbReference type="PANTHER" id="PTHR11748:SF111">
    <property type="entry name" value="D-LACTATE DEHYDROGENASE, MITOCHONDRIAL-RELATED"/>
    <property type="match status" value="1"/>
</dbReference>
<dbReference type="Proteomes" id="UP000669605">
    <property type="component" value="Unassembled WGS sequence"/>
</dbReference>
<evidence type="ECO:0000259" key="8">
    <source>
        <dbReference type="PROSITE" id="PS51387"/>
    </source>
</evidence>
<sequence>MNDSMGVGRELPPALVARLTACLGERFSLSSGVRAHHGHDESHFPDQPPQAVAFVASTAEVVEVVRACAEYGVPLIPYGTGTSLEGHVLAPYGGVSVDVSQMNHVLEIDAEDMLAVVQPGVTRKQLNAALRGTGLFFPIDPGADASIGGMAATRASGTNAVRYGTMRENVLALEVVLADGRVLRTGTRAKKASAGYDLTRLFVGSEGTLGIFTEITVRLHPLPEDSAVAVVRFPSMQAAVETVIHTIQSGVPIGRVEFLDEVSIHAINRYSKTDLAEAPTLFFEFQGSPRAIEEQVALVGELAREHGAEDFSWASRPEERSRLWEARHQAYFACINLRPGCRGITTDSCVPISKLAEAVLRARAAIDASGLIAPILGHVGDGNFHTVILIDPEDAAELERAETLSAELVEIAQSLGGTCSGEHGVGMGKRAFVAREAGEAGVAVMRAIKTALDPRGILNPGKLVP</sequence>
<dbReference type="InterPro" id="IPR016166">
    <property type="entry name" value="FAD-bd_PCMH"/>
</dbReference>
<dbReference type="InterPro" id="IPR016169">
    <property type="entry name" value="FAD-bd_PCMH_sub2"/>
</dbReference>
<dbReference type="Gene3D" id="1.10.45.10">
    <property type="entry name" value="Vanillyl-alcohol Oxidase, Chain A, domain 4"/>
    <property type="match status" value="1"/>
</dbReference>
<dbReference type="PANTHER" id="PTHR11748">
    <property type="entry name" value="D-LACTATE DEHYDROGENASE"/>
    <property type="match status" value="1"/>
</dbReference>
<evidence type="ECO:0000256" key="7">
    <source>
        <dbReference type="ARBA" id="ARBA00038897"/>
    </source>
</evidence>
<evidence type="ECO:0000256" key="6">
    <source>
        <dbReference type="ARBA" id="ARBA00023002"/>
    </source>
</evidence>
<comment type="caution">
    <text evidence="9">The sequence shown here is derived from an EMBL/GenBank/DDBJ whole genome shotgun (WGS) entry which is preliminary data.</text>
</comment>
<comment type="similarity">
    <text evidence="2">Belongs to the FAD-binding oxidoreductase/transferase type 4 family.</text>
</comment>
<name>A0ABX1QLA7_9PROT</name>
<evidence type="ECO:0000313" key="10">
    <source>
        <dbReference type="Proteomes" id="UP000669605"/>
    </source>
</evidence>
<dbReference type="EMBL" id="JAAAUB010000007">
    <property type="protein sequence ID" value="NMH16716.1"/>
    <property type="molecule type" value="Genomic_DNA"/>
</dbReference>
<evidence type="ECO:0000256" key="2">
    <source>
        <dbReference type="ARBA" id="ARBA00008000"/>
    </source>
</evidence>
<dbReference type="SUPFAM" id="SSF56176">
    <property type="entry name" value="FAD-binding/transporter-associated domain-like"/>
    <property type="match status" value="1"/>
</dbReference>
<dbReference type="InterPro" id="IPR016171">
    <property type="entry name" value="Vanillyl_alc_oxidase_C-sub2"/>
</dbReference>
<dbReference type="Pfam" id="PF01565">
    <property type="entry name" value="FAD_binding_4"/>
    <property type="match status" value="1"/>
</dbReference>
<proteinExistence type="inferred from homology"/>
<organism evidence="9 10">
    <name type="scientific">Tepidiphilus baoligensis</name>
    <dbReference type="NCBI Taxonomy" id="2698687"/>
    <lineage>
        <taxon>Bacteria</taxon>
        <taxon>Pseudomonadati</taxon>
        <taxon>Pseudomonadota</taxon>
        <taxon>Hydrogenophilia</taxon>
        <taxon>Hydrogenophilales</taxon>
        <taxon>Hydrogenophilaceae</taxon>
        <taxon>Tepidiphilus</taxon>
    </lineage>
</organism>
<dbReference type="SUPFAM" id="SSF55103">
    <property type="entry name" value="FAD-linked oxidases, C-terminal domain"/>
    <property type="match status" value="1"/>
</dbReference>
<keyword evidence="6" id="KW-0560">Oxidoreductase</keyword>
<evidence type="ECO:0000256" key="5">
    <source>
        <dbReference type="ARBA" id="ARBA00022946"/>
    </source>
</evidence>
<dbReference type="RefSeq" id="WP_169115918.1">
    <property type="nucleotide sequence ID" value="NZ_JAAAUB010000007.1"/>
</dbReference>
<dbReference type="InterPro" id="IPR036318">
    <property type="entry name" value="FAD-bd_PCMH-like_sf"/>
</dbReference>
<gene>
    <name evidence="9" type="ORF">GV368_06310</name>
</gene>